<gene>
    <name evidence="1" type="ORF">A2639_01575</name>
</gene>
<comment type="caution">
    <text evidence="1">The sequence shown here is derived from an EMBL/GenBank/DDBJ whole genome shotgun (WGS) entry which is preliminary data.</text>
</comment>
<dbReference type="AlphaFoldDB" id="A0A1G2HL61"/>
<proteinExistence type="predicted"/>
<evidence type="ECO:0000313" key="1">
    <source>
        <dbReference type="EMBL" id="OGZ62961.1"/>
    </source>
</evidence>
<accession>A0A1G2HL61</accession>
<evidence type="ECO:0000313" key="2">
    <source>
        <dbReference type="Proteomes" id="UP000178991"/>
    </source>
</evidence>
<reference evidence="1 2" key="1">
    <citation type="journal article" date="2016" name="Nat. Commun.">
        <title>Thousands of microbial genomes shed light on interconnected biogeochemical processes in an aquifer system.</title>
        <authorList>
            <person name="Anantharaman K."/>
            <person name="Brown C.T."/>
            <person name="Hug L.A."/>
            <person name="Sharon I."/>
            <person name="Castelle C.J."/>
            <person name="Probst A.J."/>
            <person name="Thomas B.C."/>
            <person name="Singh A."/>
            <person name="Wilkins M.J."/>
            <person name="Karaoz U."/>
            <person name="Brodie E.L."/>
            <person name="Williams K.H."/>
            <person name="Hubbard S.S."/>
            <person name="Banfield J.F."/>
        </authorList>
    </citation>
    <scope>NUCLEOTIDE SEQUENCE [LARGE SCALE GENOMIC DNA]</scope>
</reference>
<name>A0A1G2HL61_9BACT</name>
<organism evidence="1 2">
    <name type="scientific">Candidatus Staskawiczbacteria bacterium RIFCSPHIGHO2_01_FULL_34_27</name>
    <dbReference type="NCBI Taxonomy" id="1802199"/>
    <lineage>
        <taxon>Bacteria</taxon>
        <taxon>Candidatus Staskawicziibacteriota</taxon>
    </lineage>
</organism>
<protein>
    <submittedName>
        <fullName evidence="1">Uncharacterized protein</fullName>
    </submittedName>
</protein>
<dbReference type="Proteomes" id="UP000178991">
    <property type="component" value="Unassembled WGS sequence"/>
</dbReference>
<sequence length="64" mass="7258">MEDKQTTKILRGCLGGCERKVDRAKGIFFCSQCAFKKDHAKIPHTLIQVRKTTKGSGKRIQYDS</sequence>
<dbReference type="EMBL" id="MHOL01000010">
    <property type="protein sequence ID" value="OGZ62961.1"/>
    <property type="molecule type" value="Genomic_DNA"/>
</dbReference>